<evidence type="ECO:0000256" key="6">
    <source>
        <dbReference type="PROSITE-ProRule" id="PRU00552"/>
    </source>
</evidence>
<feature type="domain" description="Helicase ATP-binding" evidence="7">
    <location>
        <begin position="75"/>
        <end position="244"/>
    </location>
</feature>
<comment type="similarity">
    <text evidence="5">Belongs to the DEAD box helicase family.</text>
</comment>
<name>A0A1I0JDG0_9BACT</name>
<dbReference type="SUPFAM" id="SSF52540">
    <property type="entry name" value="P-loop containing nucleoside triphosphate hydrolases"/>
    <property type="match status" value="1"/>
</dbReference>
<dbReference type="InterPro" id="IPR050079">
    <property type="entry name" value="DEAD_box_RNA_helicase"/>
</dbReference>
<evidence type="ECO:0000256" key="5">
    <source>
        <dbReference type="ARBA" id="ARBA00038437"/>
    </source>
</evidence>
<evidence type="ECO:0000313" key="10">
    <source>
        <dbReference type="EMBL" id="SEU08004.1"/>
    </source>
</evidence>
<dbReference type="SMART" id="SM00490">
    <property type="entry name" value="HELICc"/>
    <property type="match status" value="1"/>
</dbReference>
<dbReference type="Proteomes" id="UP000181981">
    <property type="component" value="Unassembled WGS sequence"/>
</dbReference>
<dbReference type="Pfam" id="PF00270">
    <property type="entry name" value="DEAD"/>
    <property type="match status" value="1"/>
</dbReference>
<dbReference type="EMBL" id="FOHT01000041">
    <property type="protein sequence ID" value="SEU08004.1"/>
    <property type="molecule type" value="Genomic_DNA"/>
</dbReference>
<protein>
    <submittedName>
        <fullName evidence="10">ATP-dependent RNA helicase RhlE</fullName>
    </submittedName>
</protein>
<dbReference type="PROSITE" id="PS51195">
    <property type="entry name" value="Q_MOTIF"/>
    <property type="match status" value="1"/>
</dbReference>
<dbReference type="PANTHER" id="PTHR47959:SF13">
    <property type="entry name" value="ATP-DEPENDENT RNA HELICASE RHLE"/>
    <property type="match status" value="1"/>
</dbReference>
<dbReference type="GO" id="GO:0003676">
    <property type="term" value="F:nucleic acid binding"/>
    <property type="evidence" value="ECO:0007669"/>
    <property type="project" value="InterPro"/>
</dbReference>
<dbReference type="SMART" id="SM00487">
    <property type="entry name" value="DEXDc"/>
    <property type="match status" value="1"/>
</dbReference>
<evidence type="ECO:0000259" key="7">
    <source>
        <dbReference type="PROSITE" id="PS51192"/>
    </source>
</evidence>
<keyword evidence="2" id="KW-0378">Hydrolase</keyword>
<keyword evidence="1" id="KW-0547">Nucleotide-binding</keyword>
<dbReference type="InterPro" id="IPR011545">
    <property type="entry name" value="DEAD/DEAH_box_helicase_dom"/>
</dbReference>
<dbReference type="GO" id="GO:0005524">
    <property type="term" value="F:ATP binding"/>
    <property type="evidence" value="ECO:0007669"/>
    <property type="project" value="UniProtKB-KW"/>
</dbReference>
<evidence type="ECO:0000256" key="1">
    <source>
        <dbReference type="ARBA" id="ARBA00022741"/>
    </source>
</evidence>
<dbReference type="OrthoDB" id="9785240at2"/>
<keyword evidence="4" id="KW-0067">ATP-binding</keyword>
<evidence type="ECO:0000313" key="11">
    <source>
        <dbReference type="Proteomes" id="UP000181981"/>
    </source>
</evidence>
<evidence type="ECO:0000259" key="8">
    <source>
        <dbReference type="PROSITE" id="PS51194"/>
    </source>
</evidence>
<feature type="short sequence motif" description="Q motif" evidence="6">
    <location>
        <begin position="44"/>
        <end position="72"/>
    </location>
</feature>
<sequence>MNNNRYKNNTRKRTPRKKVVSTIDPALLVKQAVKVETVPFIAEQTFEEMPLSETLKNNIRMKGYIEPTEIQQKSISDLIAGRNMIGIAATGTGKTGAFLIPVIEKMLADNTTTCLVVVPTRELAQQVEDEFKSLTRGHKLFSACFIGGTSVNTDMGKARRKQNLIVGTPGRLNDLTSRGTLRLGNTPILVLDEFDRMLDMGFINDIKKIIALMKNRKQTMLFSATYEKAQQNLIKQFVQNPVRINVSRLNNAADTVEQDIIRVGDNENKFQVLYNLLNGDGFEKVILFAETKRNVDKISQQLRKVGINSDVIHGNKSQNYRTKAIRMFKMGKTRVLVATDVAARGIDVDGVTHVINYQLPQTMDSYIHRIGRTGRAGKKGMAYTFVN</sequence>
<dbReference type="RefSeq" id="WP_051568121.1">
    <property type="nucleotide sequence ID" value="NZ_FOHT01000041.1"/>
</dbReference>
<feature type="domain" description="Helicase C-terminal" evidence="8">
    <location>
        <begin position="269"/>
        <end position="387"/>
    </location>
</feature>
<dbReference type="InterPro" id="IPR014001">
    <property type="entry name" value="Helicase_ATP-bd"/>
</dbReference>
<evidence type="ECO:0000256" key="3">
    <source>
        <dbReference type="ARBA" id="ARBA00022806"/>
    </source>
</evidence>
<keyword evidence="3 10" id="KW-0347">Helicase</keyword>
<organism evidence="10 11">
    <name type="scientific">Draconibacterium orientale</name>
    <dbReference type="NCBI Taxonomy" id="1168034"/>
    <lineage>
        <taxon>Bacteria</taxon>
        <taxon>Pseudomonadati</taxon>
        <taxon>Bacteroidota</taxon>
        <taxon>Bacteroidia</taxon>
        <taxon>Marinilabiliales</taxon>
        <taxon>Prolixibacteraceae</taxon>
        <taxon>Draconibacterium</taxon>
    </lineage>
</organism>
<dbReference type="GO" id="GO:0005829">
    <property type="term" value="C:cytosol"/>
    <property type="evidence" value="ECO:0007669"/>
    <property type="project" value="TreeGrafter"/>
</dbReference>
<dbReference type="Pfam" id="PF00271">
    <property type="entry name" value="Helicase_C"/>
    <property type="match status" value="1"/>
</dbReference>
<dbReference type="InterPro" id="IPR044742">
    <property type="entry name" value="DEAD/DEAH_RhlB"/>
</dbReference>
<feature type="domain" description="DEAD-box RNA helicase Q" evidence="9">
    <location>
        <begin position="44"/>
        <end position="72"/>
    </location>
</feature>
<evidence type="ECO:0000256" key="2">
    <source>
        <dbReference type="ARBA" id="ARBA00022801"/>
    </source>
</evidence>
<reference evidence="10 11" key="1">
    <citation type="submission" date="2016-10" db="EMBL/GenBank/DDBJ databases">
        <authorList>
            <person name="de Groot N.N."/>
        </authorList>
    </citation>
    <scope>NUCLEOTIDE SEQUENCE [LARGE SCALE GENOMIC DNA]</scope>
    <source>
        <strain evidence="10 11">DSM 25947</strain>
    </source>
</reference>
<dbReference type="CDD" id="cd00268">
    <property type="entry name" value="DEADc"/>
    <property type="match status" value="1"/>
</dbReference>
<dbReference type="Gene3D" id="3.40.50.300">
    <property type="entry name" value="P-loop containing nucleotide triphosphate hydrolases"/>
    <property type="match status" value="2"/>
</dbReference>
<dbReference type="InterPro" id="IPR001650">
    <property type="entry name" value="Helicase_C-like"/>
</dbReference>
<dbReference type="PANTHER" id="PTHR47959">
    <property type="entry name" value="ATP-DEPENDENT RNA HELICASE RHLE-RELATED"/>
    <property type="match status" value="1"/>
</dbReference>
<evidence type="ECO:0000259" key="9">
    <source>
        <dbReference type="PROSITE" id="PS51195"/>
    </source>
</evidence>
<evidence type="ECO:0000256" key="4">
    <source>
        <dbReference type="ARBA" id="ARBA00022840"/>
    </source>
</evidence>
<gene>
    <name evidence="10" type="ORF">SAMN05444285_1414</name>
</gene>
<proteinExistence type="inferred from homology"/>
<dbReference type="CDD" id="cd18787">
    <property type="entry name" value="SF2_C_DEAD"/>
    <property type="match status" value="1"/>
</dbReference>
<dbReference type="GO" id="GO:0003724">
    <property type="term" value="F:RNA helicase activity"/>
    <property type="evidence" value="ECO:0007669"/>
    <property type="project" value="InterPro"/>
</dbReference>
<dbReference type="AlphaFoldDB" id="A0A1I0JDG0"/>
<dbReference type="InterPro" id="IPR027417">
    <property type="entry name" value="P-loop_NTPase"/>
</dbReference>
<dbReference type="PROSITE" id="PS51194">
    <property type="entry name" value="HELICASE_CTER"/>
    <property type="match status" value="1"/>
</dbReference>
<dbReference type="PROSITE" id="PS51192">
    <property type="entry name" value="HELICASE_ATP_BIND_1"/>
    <property type="match status" value="1"/>
</dbReference>
<dbReference type="InterPro" id="IPR014014">
    <property type="entry name" value="RNA_helicase_DEAD_Q_motif"/>
</dbReference>
<accession>A0A1I0JDG0</accession>
<dbReference type="GO" id="GO:0016787">
    <property type="term" value="F:hydrolase activity"/>
    <property type="evidence" value="ECO:0007669"/>
    <property type="project" value="UniProtKB-KW"/>
</dbReference>